<name>A0ABY4VYL7_9PROT</name>
<dbReference type="InterPro" id="IPR038765">
    <property type="entry name" value="Papain-like_cys_pep_sf"/>
</dbReference>
<dbReference type="Gene3D" id="3.90.1720.10">
    <property type="entry name" value="endopeptidase domain like (from Nostoc punctiforme)"/>
    <property type="match status" value="1"/>
</dbReference>
<keyword evidence="2" id="KW-1185">Reference proteome</keyword>
<proteinExistence type="predicted"/>
<organism evidence="1 2">
    <name type="scientific">Sneathiella marina</name>
    <dbReference type="NCBI Taxonomy" id="2950108"/>
    <lineage>
        <taxon>Bacteria</taxon>
        <taxon>Pseudomonadati</taxon>
        <taxon>Pseudomonadota</taxon>
        <taxon>Alphaproteobacteria</taxon>
        <taxon>Sneathiellales</taxon>
        <taxon>Sneathiellaceae</taxon>
        <taxon>Sneathiella</taxon>
    </lineage>
</organism>
<sequence>MPEAELLIGEARRWIGVRWRHQGRDFRRGVDCAGLLVCVASRFDLGLEDRRGYGRRQDGRILLQDLHDQLKYISVSTYKNGDIGVFMEQGCPAHLGFLATSDTGSTVIHAHAGRRQVVEEDLHHVGPPVAVFRLREGG</sequence>
<evidence type="ECO:0000313" key="1">
    <source>
        <dbReference type="EMBL" id="USG59928.1"/>
    </source>
</evidence>
<dbReference type="Proteomes" id="UP001056291">
    <property type="component" value="Chromosome"/>
</dbReference>
<evidence type="ECO:0008006" key="3">
    <source>
        <dbReference type="Google" id="ProtNLM"/>
    </source>
</evidence>
<evidence type="ECO:0000313" key="2">
    <source>
        <dbReference type="Proteomes" id="UP001056291"/>
    </source>
</evidence>
<dbReference type="SUPFAM" id="SSF54001">
    <property type="entry name" value="Cysteine proteinases"/>
    <property type="match status" value="1"/>
</dbReference>
<dbReference type="RefSeq" id="WP_251932698.1">
    <property type="nucleotide sequence ID" value="NZ_CP098747.1"/>
</dbReference>
<reference evidence="1" key="1">
    <citation type="submission" date="2022-06" db="EMBL/GenBank/DDBJ databases">
        <title>Sneathiella actinostolidae sp. nov., isolated from a sea anemonein the Western Pacific Ocean.</title>
        <authorList>
            <person name="Wei M.J."/>
        </authorList>
    </citation>
    <scope>NUCLEOTIDE SEQUENCE</scope>
    <source>
        <strain evidence="1">PHK-P5</strain>
    </source>
</reference>
<accession>A0ABY4VYL7</accession>
<gene>
    <name evidence="1" type="ORF">NBZ79_12150</name>
</gene>
<protein>
    <recommendedName>
        <fullName evidence="3">NlpC/P60 domain-containing protein</fullName>
    </recommendedName>
</protein>
<dbReference type="EMBL" id="CP098747">
    <property type="protein sequence ID" value="USG59928.1"/>
    <property type="molecule type" value="Genomic_DNA"/>
</dbReference>